<dbReference type="PIRSF" id="PIRSF029287">
    <property type="entry name" value="UCP029287"/>
    <property type="match status" value="1"/>
</dbReference>
<accession>A0ABS1F6G7</accession>
<dbReference type="EMBL" id="JAENHM010000049">
    <property type="protein sequence ID" value="MBK1839040.1"/>
    <property type="molecule type" value="Genomic_DNA"/>
</dbReference>
<organism evidence="1 2">
    <name type="scientific">Azospirillum endophyticum</name>
    <dbReference type="NCBI Taxonomy" id="2800326"/>
    <lineage>
        <taxon>Bacteria</taxon>
        <taxon>Pseudomonadati</taxon>
        <taxon>Pseudomonadota</taxon>
        <taxon>Alphaproteobacteria</taxon>
        <taxon>Rhodospirillales</taxon>
        <taxon>Azospirillaceae</taxon>
        <taxon>Azospirillum</taxon>
    </lineage>
</organism>
<dbReference type="Proteomes" id="UP000652760">
    <property type="component" value="Unassembled WGS sequence"/>
</dbReference>
<sequence length="210" mass="21538">MPGQSVMGQPVMAQPVTGTAGCFGKLPARGDFLLRGLPRSFADPWHEWLLDGLQASRAALGEAWLDRYLNAPIWRFALEAGVCGPQAAAGVMMPSVDKAGRHFPLTLVALLDPGSGVAGLEADGAWFEAAEDLALSVLTHTLDVEAFVGSVAALSVPQPVSPGGGAEAASGCRWWTLGGEGVAEQGFAAAALPSAARFADFLTGHAGESA</sequence>
<gene>
    <name evidence="1" type="primary">tagF</name>
    <name evidence="1" type="ORF">JHL17_16635</name>
</gene>
<reference evidence="2" key="1">
    <citation type="submission" date="2021-01" db="EMBL/GenBank/DDBJ databases">
        <title>Genome public.</title>
        <authorList>
            <person name="Liu C."/>
            <person name="Sun Q."/>
        </authorList>
    </citation>
    <scope>NUCLEOTIDE SEQUENCE [LARGE SCALE GENOMIC DNA]</scope>
    <source>
        <strain evidence="2">YIM B02556</strain>
    </source>
</reference>
<dbReference type="RefSeq" id="WP_200194726.1">
    <property type="nucleotide sequence ID" value="NZ_JAENHM010000049.1"/>
</dbReference>
<protein>
    <submittedName>
        <fullName evidence="1">Type VI secretion system-associated protein TagF</fullName>
    </submittedName>
</protein>
<evidence type="ECO:0000313" key="1">
    <source>
        <dbReference type="EMBL" id="MBK1839040.1"/>
    </source>
</evidence>
<dbReference type="InterPro" id="IPR038225">
    <property type="entry name" value="TagF_sf"/>
</dbReference>
<evidence type="ECO:0000313" key="2">
    <source>
        <dbReference type="Proteomes" id="UP000652760"/>
    </source>
</evidence>
<dbReference type="Gene3D" id="3.40.1730.10">
    <property type="entry name" value="pa0076 domain"/>
    <property type="match status" value="1"/>
</dbReference>
<name>A0ABS1F6G7_9PROT</name>
<comment type="caution">
    <text evidence="1">The sequence shown here is derived from an EMBL/GenBank/DDBJ whole genome shotgun (WGS) entry which is preliminary data.</text>
</comment>
<keyword evidence="2" id="KW-1185">Reference proteome</keyword>
<dbReference type="Pfam" id="PF09867">
    <property type="entry name" value="TagF_N"/>
    <property type="match status" value="1"/>
</dbReference>
<dbReference type="NCBIfam" id="TIGR03373">
    <property type="entry name" value="VI_minor_4"/>
    <property type="match status" value="1"/>
</dbReference>
<dbReference type="InterPro" id="IPR017748">
    <property type="entry name" value="TagF"/>
</dbReference>
<proteinExistence type="predicted"/>